<dbReference type="Pfam" id="PF04536">
    <property type="entry name" value="TPM_phosphatase"/>
    <property type="match status" value="1"/>
</dbReference>
<dbReference type="EMBL" id="UFXQ01000001">
    <property type="protein sequence ID" value="STC68556.1"/>
    <property type="molecule type" value="Genomic_DNA"/>
</dbReference>
<feature type="coiled-coil region" evidence="1">
    <location>
        <begin position="374"/>
        <end position="401"/>
    </location>
</feature>
<evidence type="ECO:0000313" key="5">
    <source>
        <dbReference type="Proteomes" id="UP000254467"/>
    </source>
</evidence>
<feature type="chain" id="PRO_5038487374" evidence="2">
    <location>
        <begin position="30"/>
        <end position="674"/>
    </location>
</feature>
<dbReference type="AlphaFoldDB" id="A0A376CJ80"/>
<feature type="domain" description="TPM" evidence="3">
    <location>
        <begin position="57"/>
        <end position="168"/>
    </location>
</feature>
<dbReference type="Gene3D" id="3.10.310.50">
    <property type="match status" value="1"/>
</dbReference>
<feature type="signal peptide" evidence="2">
    <location>
        <begin position="1"/>
        <end position="29"/>
    </location>
</feature>
<protein>
    <submittedName>
        <fullName evidence="4">Chromosome segregation ATPase</fullName>
    </submittedName>
</protein>
<dbReference type="STRING" id="35756.GCA_001044155_01599"/>
<accession>A0A376CJ80</accession>
<evidence type="ECO:0000259" key="3">
    <source>
        <dbReference type="Pfam" id="PF04536"/>
    </source>
</evidence>
<dbReference type="Proteomes" id="UP000254467">
    <property type="component" value="Unassembled WGS sequence"/>
</dbReference>
<gene>
    <name evidence="4" type="ORF">NCTC11862_00315</name>
</gene>
<evidence type="ECO:0000256" key="2">
    <source>
        <dbReference type="SAM" id="SignalP"/>
    </source>
</evidence>
<name>A0A376CJ80_9CORY</name>
<evidence type="ECO:0000313" key="4">
    <source>
        <dbReference type="EMBL" id="STC68556.1"/>
    </source>
</evidence>
<keyword evidence="5" id="KW-1185">Reference proteome</keyword>
<proteinExistence type="predicted"/>
<sequence>MIARNYHTLLAAPLLGGAIALATTPAAFALADGAAGGPVGASSISVQAQGPQLTSKVTDTVGILDATEVNEIETAIRDLQTQKQRDVFVVYLEDFGGQDPTTWAEQAVAANGGGNTAVIAIAPNARQYGLWAGGQWSDSERTAMNEALYQALVNDDFAGAPLVAINAVSSGGGSDKNAAWLLAGGGAAAAAGGGIWAYSRRKNKKESEAMLEDSRAIDPSDTRRLAQLPIATLEQLAHDTLVSVDESIRLGQEELKVANAEFGAERVRPFTAAMNRANSEMQRAFETQRRLNDSIPETEPEKRAMLVDIISSAGQADQELEKQSGEFSKMRNLLITAPETIDQITQRTVDLRARIEPAREVLAQLQSKYSDDMLDSIADNVELATASLDEAEQNLDRARELEARPAGEQGALIDVIRTAEHSIEVADNMLAAIEHAEINIQTAQANLPALIDEVAAEIEETSQLEAATSTGARIDVDRLRAVRERATEGLATARSMASADPLRAYTDLTHIDAELDEVIAEAKGVAQDQQRLLGIFDQQINVAAAQIQGAEDLIGSYGRIIGSEARTLLAQAQREHAQALNLRISNTRQAVDLARQATETARRAANAAKNNINQHRQHQAASTFGDVAQGIIIGSLLSGGRGGGFGGGGFGGGGGGFGGGGGGGGRGGGFGGSF</sequence>
<feature type="coiled-coil region" evidence="1">
    <location>
        <begin position="426"/>
        <end position="453"/>
    </location>
</feature>
<organism evidence="4 5">
    <name type="scientific">Corynebacterium pilosum</name>
    <dbReference type="NCBI Taxonomy" id="35756"/>
    <lineage>
        <taxon>Bacteria</taxon>
        <taxon>Bacillati</taxon>
        <taxon>Actinomycetota</taxon>
        <taxon>Actinomycetes</taxon>
        <taxon>Mycobacteriales</taxon>
        <taxon>Corynebacteriaceae</taxon>
        <taxon>Corynebacterium</taxon>
    </lineage>
</organism>
<keyword evidence="2" id="KW-0732">Signal</keyword>
<evidence type="ECO:0000256" key="1">
    <source>
        <dbReference type="SAM" id="Coils"/>
    </source>
</evidence>
<dbReference type="InterPro" id="IPR007621">
    <property type="entry name" value="TPM_dom"/>
</dbReference>
<dbReference type="OrthoDB" id="5105562at2"/>
<dbReference type="RefSeq" id="WP_018580734.1">
    <property type="nucleotide sequence ID" value="NZ_UFXQ01000001.1"/>
</dbReference>
<reference evidence="4 5" key="1">
    <citation type="submission" date="2018-06" db="EMBL/GenBank/DDBJ databases">
        <authorList>
            <consortium name="Pathogen Informatics"/>
            <person name="Doyle S."/>
        </authorList>
    </citation>
    <scope>NUCLEOTIDE SEQUENCE [LARGE SCALE GENOMIC DNA]</scope>
    <source>
        <strain evidence="4 5">NCTC11862</strain>
    </source>
</reference>
<keyword evidence="1" id="KW-0175">Coiled coil</keyword>